<keyword evidence="5" id="KW-0614">Plasmid</keyword>
<dbReference type="PANTHER" id="PTHR43792:SF8">
    <property type="entry name" value="[RIBOSOMAL PROTEIN US5]-ALANINE N-ACETYLTRANSFERASE"/>
    <property type="match status" value="1"/>
</dbReference>
<organism evidence="5 6">
    <name type="scientific">Paragemmobacter aquarius</name>
    <dbReference type="NCBI Taxonomy" id="2169400"/>
    <lineage>
        <taxon>Bacteria</taxon>
        <taxon>Pseudomonadati</taxon>
        <taxon>Pseudomonadota</taxon>
        <taxon>Alphaproteobacteria</taxon>
        <taxon>Rhodobacterales</taxon>
        <taxon>Paracoccaceae</taxon>
        <taxon>Paragemmobacter</taxon>
    </lineage>
</organism>
<proteinExistence type="inferred from homology"/>
<dbReference type="InterPro" id="IPR000182">
    <property type="entry name" value="GNAT_dom"/>
</dbReference>
<dbReference type="EMBL" id="CP028919">
    <property type="protein sequence ID" value="AWB50710.1"/>
    <property type="molecule type" value="Genomic_DNA"/>
</dbReference>
<dbReference type="SUPFAM" id="SSF55729">
    <property type="entry name" value="Acyl-CoA N-acyltransferases (Nat)"/>
    <property type="match status" value="1"/>
</dbReference>
<dbReference type="KEGG" id="geh:HYN69_18050"/>
<evidence type="ECO:0000256" key="1">
    <source>
        <dbReference type="ARBA" id="ARBA00022679"/>
    </source>
</evidence>
<keyword evidence="2" id="KW-0012">Acyltransferase</keyword>
<dbReference type="InterPro" id="IPR016181">
    <property type="entry name" value="Acyl_CoA_acyltransferase"/>
</dbReference>
<evidence type="ECO:0000256" key="3">
    <source>
        <dbReference type="ARBA" id="ARBA00038502"/>
    </source>
</evidence>
<evidence type="ECO:0000313" key="6">
    <source>
        <dbReference type="Proteomes" id="UP000244496"/>
    </source>
</evidence>
<dbReference type="Proteomes" id="UP000244496">
    <property type="component" value="Plasmid unnamed1"/>
</dbReference>
<keyword evidence="6" id="KW-1185">Reference proteome</keyword>
<dbReference type="Pfam" id="PF13302">
    <property type="entry name" value="Acetyltransf_3"/>
    <property type="match status" value="1"/>
</dbReference>
<evidence type="ECO:0000256" key="2">
    <source>
        <dbReference type="ARBA" id="ARBA00023315"/>
    </source>
</evidence>
<geneLocation type="plasmid" evidence="5 6">
    <name>unnamed1</name>
</geneLocation>
<dbReference type="Gene3D" id="3.40.630.30">
    <property type="match status" value="1"/>
</dbReference>
<dbReference type="InterPro" id="IPR051531">
    <property type="entry name" value="N-acetyltransferase"/>
</dbReference>
<keyword evidence="1 5" id="KW-0808">Transferase</keyword>
<accession>A0A2S0USF4</accession>
<name>A0A2S0USF4_9RHOB</name>
<reference evidence="5 6" key="1">
    <citation type="submission" date="2018-04" db="EMBL/GenBank/DDBJ databases">
        <title>Genome sequencing of Gemmobacter.</title>
        <authorList>
            <person name="Yi H."/>
            <person name="Baek M.-G."/>
        </authorList>
    </citation>
    <scope>NUCLEOTIDE SEQUENCE [LARGE SCALE GENOMIC DNA]</scope>
    <source>
        <strain evidence="5 6">HYN0069</strain>
        <plasmid evidence="5 6">unnamed1</plasmid>
    </source>
</reference>
<protein>
    <submittedName>
        <fullName evidence="5">N-acetyltransferase</fullName>
    </submittedName>
</protein>
<evidence type="ECO:0000313" key="5">
    <source>
        <dbReference type="EMBL" id="AWB50710.1"/>
    </source>
</evidence>
<dbReference type="AlphaFoldDB" id="A0A2S0USF4"/>
<dbReference type="PANTHER" id="PTHR43792">
    <property type="entry name" value="GNAT FAMILY, PUTATIVE (AFU_ORTHOLOGUE AFUA_3G00765)-RELATED-RELATED"/>
    <property type="match status" value="1"/>
</dbReference>
<gene>
    <name evidence="5" type="ORF">HYN69_18050</name>
</gene>
<feature type="domain" description="N-acetyltransferase" evidence="4">
    <location>
        <begin position="10"/>
        <end position="144"/>
    </location>
</feature>
<dbReference type="OrthoDB" id="2049878at2"/>
<dbReference type="GO" id="GO:0016747">
    <property type="term" value="F:acyltransferase activity, transferring groups other than amino-acyl groups"/>
    <property type="evidence" value="ECO:0007669"/>
    <property type="project" value="InterPro"/>
</dbReference>
<sequence>MLRRIEGPNLVLRLIRPDDAAYVRALRTDPRYNAHLSPVQGTVEDQRRWIEGYKEREAGLGELYYVIERRDGTRCGLVRLYDIKGGSFTWGSWILDEHKPPKAALESATLLYMVAFDGLGLSTATFDVRRENATTLAFHRRFGATETGETAQDVYFTYPRERFETDRTTHWTVCASV</sequence>
<comment type="similarity">
    <text evidence="3">Belongs to the acetyltransferase family. RimJ subfamily.</text>
</comment>
<evidence type="ECO:0000259" key="4">
    <source>
        <dbReference type="Pfam" id="PF13302"/>
    </source>
</evidence>